<dbReference type="NCBIfam" id="TIGR03147">
    <property type="entry name" value="cyt_nit_nrfF"/>
    <property type="match status" value="1"/>
</dbReference>
<evidence type="ECO:0000256" key="6">
    <source>
        <dbReference type="RuleBase" id="RU364112"/>
    </source>
</evidence>
<keyword evidence="2 6" id="KW-0349">Heme</keyword>
<evidence type="ECO:0000259" key="8">
    <source>
        <dbReference type="Pfam" id="PF03918"/>
    </source>
</evidence>
<dbReference type="Proteomes" id="UP000613743">
    <property type="component" value="Unassembled WGS sequence"/>
</dbReference>
<comment type="function">
    <text evidence="6">Possible subunit of a heme lyase.</text>
</comment>
<keyword evidence="5 6" id="KW-0408">Iron</keyword>
<keyword evidence="6" id="KW-0812">Transmembrane</keyword>
<organism evidence="9 10">
    <name type="scientific">Shewanella gelidii</name>
    <dbReference type="NCBI Taxonomy" id="1642821"/>
    <lineage>
        <taxon>Bacteria</taxon>
        <taxon>Pseudomonadati</taxon>
        <taxon>Pseudomonadota</taxon>
        <taxon>Gammaproteobacteria</taxon>
        <taxon>Alteromonadales</taxon>
        <taxon>Shewanellaceae</taxon>
        <taxon>Shewanella</taxon>
    </lineage>
</organism>
<evidence type="ECO:0000256" key="4">
    <source>
        <dbReference type="ARBA" id="ARBA00022729"/>
    </source>
</evidence>
<keyword evidence="3 6" id="KW-0479">Metal-binding</keyword>
<dbReference type="GO" id="GO:0017004">
    <property type="term" value="P:cytochrome complex assembly"/>
    <property type="evidence" value="ECO:0007669"/>
    <property type="project" value="UniProtKB-ARBA"/>
</dbReference>
<feature type="signal peptide" evidence="6">
    <location>
        <begin position="1"/>
        <end position="22"/>
    </location>
</feature>
<dbReference type="CDD" id="cd16378">
    <property type="entry name" value="CcmH_N"/>
    <property type="match status" value="1"/>
</dbReference>
<evidence type="ECO:0000256" key="7">
    <source>
        <dbReference type="SAM" id="MobiDB-lite"/>
    </source>
</evidence>
<dbReference type="FunFam" id="1.10.8.640:FF:000001">
    <property type="entry name" value="Cytochrome c-type biogenesis protein"/>
    <property type="match status" value="1"/>
</dbReference>
<comment type="caution">
    <text evidence="9">The sequence shown here is derived from an EMBL/GenBank/DDBJ whole genome shotgun (WGS) entry which is preliminary data.</text>
</comment>
<dbReference type="InterPro" id="IPR005616">
    <property type="entry name" value="CcmH/CycL/Ccl2/NrfF_N"/>
</dbReference>
<dbReference type="GO" id="GO:0005886">
    <property type="term" value="C:plasma membrane"/>
    <property type="evidence" value="ECO:0007669"/>
    <property type="project" value="TreeGrafter"/>
</dbReference>
<evidence type="ECO:0000256" key="5">
    <source>
        <dbReference type="ARBA" id="ARBA00023004"/>
    </source>
</evidence>
<comment type="similarity">
    <text evidence="1 6">Belongs to the CcmH/CycL/Ccl2/NrfF family.</text>
</comment>
<keyword evidence="4 6" id="KW-0732">Signal</keyword>
<feature type="compositionally biased region" description="Basic and acidic residues" evidence="7">
    <location>
        <begin position="142"/>
        <end position="162"/>
    </location>
</feature>
<evidence type="ECO:0000256" key="1">
    <source>
        <dbReference type="ARBA" id="ARBA00010342"/>
    </source>
</evidence>
<dbReference type="InterPro" id="IPR051263">
    <property type="entry name" value="C-type_cytochrome_biogenesis"/>
</dbReference>
<dbReference type="RefSeq" id="WP_188922959.1">
    <property type="nucleotide sequence ID" value="NZ_BMPZ01000016.1"/>
</dbReference>
<dbReference type="Pfam" id="PF03918">
    <property type="entry name" value="CcmH"/>
    <property type="match status" value="1"/>
</dbReference>
<feature type="transmembrane region" description="Helical" evidence="6">
    <location>
        <begin position="107"/>
        <end position="128"/>
    </location>
</feature>
<evidence type="ECO:0000256" key="3">
    <source>
        <dbReference type="ARBA" id="ARBA00022723"/>
    </source>
</evidence>
<dbReference type="Gene3D" id="1.10.8.640">
    <property type="entry name" value="Cytochrome C biogenesis protein"/>
    <property type="match status" value="1"/>
</dbReference>
<keyword evidence="10" id="KW-1185">Reference proteome</keyword>
<keyword evidence="6" id="KW-1133">Transmembrane helix</keyword>
<reference evidence="9" key="2">
    <citation type="submission" date="2020-09" db="EMBL/GenBank/DDBJ databases">
        <authorList>
            <person name="Sun Q."/>
            <person name="Ohkuma M."/>
        </authorList>
    </citation>
    <scope>NUCLEOTIDE SEQUENCE</scope>
    <source>
        <strain evidence="9">JCM 30804</strain>
    </source>
</reference>
<protein>
    <recommendedName>
        <fullName evidence="6">Formate-dependent nitrite reductase complex subunit</fullName>
    </recommendedName>
</protein>
<dbReference type="AlphaFoldDB" id="A0A917NDR1"/>
<accession>A0A917NDR1</accession>
<feature type="chain" id="PRO_5038155441" description="Formate-dependent nitrite reductase complex subunit" evidence="6">
    <location>
        <begin position="23"/>
        <end position="162"/>
    </location>
</feature>
<keyword evidence="6" id="KW-0472">Membrane</keyword>
<evidence type="ECO:0000256" key="2">
    <source>
        <dbReference type="ARBA" id="ARBA00022617"/>
    </source>
</evidence>
<evidence type="ECO:0000313" key="10">
    <source>
        <dbReference type="Proteomes" id="UP000613743"/>
    </source>
</evidence>
<dbReference type="PANTHER" id="PTHR47870">
    <property type="entry name" value="CYTOCHROME C-TYPE BIOGENESIS PROTEIN CCMH"/>
    <property type="match status" value="1"/>
</dbReference>
<feature type="domain" description="CcmH/CycL/Ccl2/NrfF N-terminal" evidence="8">
    <location>
        <begin position="13"/>
        <end position="153"/>
    </location>
</feature>
<evidence type="ECO:0000313" key="9">
    <source>
        <dbReference type="EMBL" id="GGI92813.1"/>
    </source>
</evidence>
<sequence>MRVVIAFLLTLTILLCGQVVHATPVDTYEFKSMENQQRAVALAHELRCPQCQNQDLVDSNSPVARDLRLEVYKMVDAGQSDDEIVQFMTSRYGDFVLYKPKLESKTMVLWLGPFALLLIGLAIGFMFIRKQRIVPEQSQTLSKEDQKQLDELLKQSRANEDK</sequence>
<name>A0A917NDR1_9GAMM</name>
<gene>
    <name evidence="9" type="primary">ccmH</name>
    <name evidence="9" type="ORF">GCM10009332_32630</name>
</gene>
<dbReference type="EMBL" id="BMPZ01000016">
    <property type="protein sequence ID" value="GGI92813.1"/>
    <property type="molecule type" value="Genomic_DNA"/>
</dbReference>
<dbReference type="GO" id="GO:0046872">
    <property type="term" value="F:metal ion binding"/>
    <property type="evidence" value="ECO:0007669"/>
    <property type="project" value="UniProtKB-KW"/>
</dbReference>
<proteinExistence type="inferred from homology"/>
<feature type="region of interest" description="Disordered" evidence="7">
    <location>
        <begin position="139"/>
        <end position="162"/>
    </location>
</feature>
<dbReference type="InterPro" id="IPR017565">
    <property type="entry name" value="For-dep_Cytc_NO2Rdtase_NrfF"/>
</dbReference>
<reference evidence="9" key="1">
    <citation type="journal article" date="2014" name="Int. J. Syst. Evol. Microbiol.">
        <title>Complete genome sequence of Corynebacterium casei LMG S-19264T (=DSM 44701T), isolated from a smear-ripened cheese.</title>
        <authorList>
            <consortium name="US DOE Joint Genome Institute (JGI-PGF)"/>
            <person name="Walter F."/>
            <person name="Albersmeier A."/>
            <person name="Kalinowski J."/>
            <person name="Ruckert C."/>
        </authorList>
    </citation>
    <scope>NUCLEOTIDE SEQUENCE</scope>
    <source>
        <strain evidence="9">JCM 30804</strain>
    </source>
</reference>
<dbReference type="PANTHER" id="PTHR47870:SF2">
    <property type="entry name" value="FORMATE-DEPENDENT NITRITE REDUCTASE COMPLEX SUBUNIT NRFF"/>
    <property type="match status" value="1"/>
</dbReference>
<dbReference type="InterPro" id="IPR038297">
    <property type="entry name" value="CcmH/CycL/NrfF/Ccl2_sf"/>
</dbReference>